<feature type="region of interest" description="Disordered" evidence="2">
    <location>
        <begin position="427"/>
        <end position="465"/>
    </location>
</feature>
<dbReference type="EMBL" id="BRXY01000254">
    <property type="protein sequence ID" value="GMH81098.1"/>
    <property type="molecule type" value="Genomic_DNA"/>
</dbReference>
<sequence>MDIDEVLVETPPPDPDSEAEEGEDDDSSVESVASYVAPIQHSVTLTRKKRGNAGANLKKEISRYKGEVEEEVDEADEGFWNQDFFKDDDNDSFNEDEVSDEDKVDKFDSDFNDSEEENEEVESEPEEEEEDGKRKNVYSDPGGTKKKAKKYKAQPIIGKKRPAPKTQGTGFNKGLTLGGLAMGNMDSATLLRVKEEREMQREAYMNGLGEQEAAAERPSSSKRPKPTTPTLGVGLTTRKSSTKGSLRDRTTLSKVMSDGTVKPSTSSPKSMSSPSKAKVKEKKERKPKHNITQEFLLTECVTKTEPGNKKWLLGRRRNTKDEKIGEVKSRNDLTNVAARFSSKSRLGIGGQGMYNTLTFPQVESVPEILKKKVTTADVMATIKPNVRKNLKCAVTGVKAKYFDPKTGLGYCDKESFKEIRRRYYNGDISTGGSSSAAPASSFSNGARSPRSPRSRARSRGKSVNL</sequence>
<comment type="similarity">
    <text evidence="1">Belongs to the VPS72/YL1 family.</text>
</comment>
<evidence type="ECO:0000256" key="1">
    <source>
        <dbReference type="ARBA" id="ARBA00006832"/>
    </source>
</evidence>
<evidence type="ECO:0000313" key="5">
    <source>
        <dbReference type="Proteomes" id="UP001165085"/>
    </source>
</evidence>
<dbReference type="GO" id="GO:0005634">
    <property type="term" value="C:nucleus"/>
    <property type="evidence" value="ECO:0007669"/>
    <property type="project" value="TreeGrafter"/>
</dbReference>
<dbReference type="SMART" id="SM00993">
    <property type="entry name" value="YL1_C"/>
    <property type="match status" value="1"/>
</dbReference>
<keyword evidence="5" id="KW-1185">Reference proteome</keyword>
<reference evidence="5" key="1">
    <citation type="journal article" date="2023" name="Commun. Biol.">
        <title>Genome analysis of Parmales, the sister group of diatoms, reveals the evolutionary specialization of diatoms from phago-mixotrophs to photoautotrophs.</title>
        <authorList>
            <person name="Ban H."/>
            <person name="Sato S."/>
            <person name="Yoshikawa S."/>
            <person name="Yamada K."/>
            <person name="Nakamura Y."/>
            <person name="Ichinomiya M."/>
            <person name="Sato N."/>
            <person name="Blanc-Mathieu R."/>
            <person name="Endo H."/>
            <person name="Kuwata A."/>
            <person name="Ogata H."/>
        </authorList>
    </citation>
    <scope>NUCLEOTIDE SEQUENCE [LARGE SCALE GENOMIC DNA]</scope>
    <source>
        <strain evidence="5">NIES 3701</strain>
    </source>
</reference>
<evidence type="ECO:0000313" key="4">
    <source>
        <dbReference type="EMBL" id="GMH81098.1"/>
    </source>
</evidence>
<dbReference type="PANTHER" id="PTHR13275:SF4">
    <property type="entry name" value="VACUOLAR PROTEIN SORTING-ASSOCIATED PROTEIN 72 HOMOLOG"/>
    <property type="match status" value="1"/>
</dbReference>
<feature type="compositionally biased region" description="Acidic residues" evidence="2">
    <location>
        <begin position="110"/>
        <end position="130"/>
    </location>
</feature>
<feature type="compositionally biased region" description="Basic residues" evidence="2">
    <location>
        <begin position="144"/>
        <end position="163"/>
    </location>
</feature>
<dbReference type="PANTHER" id="PTHR13275">
    <property type="entry name" value="YL-1 PROTEIN TRANSCRIPTION FACTOR-LIKE 1"/>
    <property type="match status" value="1"/>
</dbReference>
<feature type="compositionally biased region" description="Basic residues" evidence="2">
    <location>
        <begin position="450"/>
        <end position="465"/>
    </location>
</feature>
<dbReference type="InterPro" id="IPR046757">
    <property type="entry name" value="YL1_N"/>
</dbReference>
<dbReference type="Proteomes" id="UP001165085">
    <property type="component" value="Unassembled WGS sequence"/>
</dbReference>
<feature type="region of interest" description="Disordered" evidence="2">
    <location>
        <begin position="47"/>
        <end position="181"/>
    </location>
</feature>
<dbReference type="Pfam" id="PF05764">
    <property type="entry name" value="YL1"/>
    <property type="match status" value="1"/>
</dbReference>
<feature type="region of interest" description="Disordered" evidence="2">
    <location>
        <begin position="197"/>
        <end position="289"/>
    </location>
</feature>
<evidence type="ECO:0000259" key="3">
    <source>
        <dbReference type="SMART" id="SM00993"/>
    </source>
</evidence>
<dbReference type="AlphaFoldDB" id="A0A9W7B660"/>
<proteinExistence type="inferred from homology"/>
<feature type="compositionally biased region" description="Low complexity" evidence="2">
    <location>
        <begin position="228"/>
        <end position="237"/>
    </location>
</feature>
<feature type="compositionally biased region" description="Basic and acidic residues" evidence="2">
    <location>
        <begin position="57"/>
        <end position="67"/>
    </location>
</feature>
<feature type="region of interest" description="Disordered" evidence="2">
    <location>
        <begin position="1"/>
        <end position="31"/>
    </location>
</feature>
<organism evidence="4 5">
    <name type="scientific">Triparma strigata</name>
    <dbReference type="NCBI Taxonomy" id="1606541"/>
    <lineage>
        <taxon>Eukaryota</taxon>
        <taxon>Sar</taxon>
        <taxon>Stramenopiles</taxon>
        <taxon>Ochrophyta</taxon>
        <taxon>Bolidophyceae</taxon>
        <taxon>Parmales</taxon>
        <taxon>Triparmaceae</taxon>
        <taxon>Triparma</taxon>
    </lineage>
</organism>
<feature type="compositionally biased region" description="Acidic residues" evidence="2">
    <location>
        <begin position="15"/>
        <end position="28"/>
    </location>
</feature>
<dbReference type="Pfam" id="PF08265">
    <property type="entry name" value="YL1_C"/>
    <property type="match status" value="1"/>
</dbReference>
<feature type="compositionally biased region" description="Acidic residues" evidence="2">
    <location>
        <begin position="68"/>
        <end position="77"/>
    </location>
</feature>
<dbReference type="OrthoDB" id="49520at2759"/>
<name>A0A9W7B660_9STRA</name>
<feature type="compositionally biased region" description="Low complexity" evidence="2">
    <location>
        <begin position="262"/>
        <end position="276"/>
    </location>
</feature>
<feature type="compositionally biased region" description="Low complexity" evidence="2">
    <location>
        <begin position="430"/>
        <end position="449"/>
    </location>
</feature>
<dbReference type="InterPro" id="IPR013272">
    <property type="entry name" value="Vps72/YL1_C"/>
</dbReference>
<feature type="compositionally biased region" description="Basic residues" evidence="2">
    <location>
        <begin position="277"/>
        <end position="289"/>
    </location>
</feature>
<evidence type="ECO:0000256" key="2">
    <source>
        <dbReference type="SAM" id="MobiDB-lite"/>
    </source>
</evidence>
<gene>
    <name evidence="4" type="ORF">TrST_g8669</name>
</gene>
<accession>A0A9W7B660</accession>
<protein>
    <recommendedName>
        <fullName evidence="3">Vps72/YL1 C-terminal domain-containing protein</fullName>
    </recommendedName>
</protein>
<feature type="domain" description="Vps72/YL1 C-terminal" evidence="3">
    <location>
        <begin position="390"/>
        <end position="419"/>
    </location>
</feature>
<comment type="caution">
    <text evidence="4">The sequence shown here is derived from an EMBL/GenBank/DDBJ whole genome shotgun (WGS) entry which is preliminary data.</text>
</comment>
<feature type="compositionally biased region" description="Acidic residues" evidence="2">
    <location>
        <begin position="86"/>
        <end position="100"/>
    </location>
</feature>